<reference evidence="2" key="1">
    <citation type="submission" date="2020-10" db="EMBL/GenBank/DDBJ databases">
        <title>Sequencing the genomes of 1000 actinobacteria strains.</title>
        <authorList>
            <person name="Klenk H.-P."/>
        </authorList>
    </citation>
    <scope>NUCLEOTIDE SEQUENCE</scope>
    <source>
        <strain evidence="2">DSM 45354</strain>
    </source>
</reference>
<evidence type="ECO:0000259" key="1">
    <source>
        <dbReference type="PROSITE" id="PS51186"/>
    </source>
</evidence>
<dbReference type="AlphaFoldDB" id="A0A927N488"/>
<name>A0A927N488_9ACTN</name>
<proteinExistence type="predicted"/>
<dbReference type="RefSeq" id="WP_192754020.1">
    <property type="nucleotide sequence ID" value="NZ_BAABJL010000095.1"/>
</dbReference>
<organism evidence="2 3">
    <name type="scientific">Actinopolymorpha pittospori</name>
    <dbReference type="NCBI Taxonomy" id="648752"/>
    <lineage>
        <taxon>Bacteria</taxon>
        <taxon>Bacillati</taxon>
        <taxon>Actinomycetota</taxon>
        <taxon>Actinomycetes</taxon>
        <taxon>Propionibacteriales</taxon>
        <taxon>Actinopolymorphaceae</taxon>
        <taxon>Actinopolymorpha</taxon>
    </lineage>
</organism>
<dbReference type="InterPro" id="IPR016181">
    <property type="entry name" value="Acyl_CoA_acyltransferase"/>
</dbReference>
<dbReference type="Proteomes" id="UP000638648">
    <property type="component" value="Unassembled WGS sequence"/>
</dbReference>
<protein>
    <submittedName>
        <fullName evidence="2">Acetyltransferase</fullName>
    </submittedName>
</protein>
<feature type="domain" description="N-acetyltransferase" evidence="1">
    <location>
        <begin position="19"/>
        <end position="149"/>
    </location>
</feature>
<evidence type="ECO:0000313" key="3">
    <source>
        <dbReference type="Proteomes" id="UP000638648"/>
    </source>
</evidence>
<keyword evidence="3" id="KW-1185">Reference proteome</keyword>
<comment type="caution">
    <text evidence="2">The sequence shown here is derived from an EMBL/GenBank/DDBJ whole genome shotgun (WGS) entry which is preliminary data.</text>
</comment>
<dbReference type="InterPro" id="IPR000182">
    <property type="entry name" value="GNAT_dom"/>
</dbReference>
<dbReference type="CDD" id="cd04301">
    <property type="entry name" value="NAT_SF"/>
    <property type="match status" value="1"/>
</dbReference>
<dbReference type="Pfam" id="PF00583">
    <property type="entry name" value="Acetyltransf_1"/>
    <property type="match status" value="1"/>
</dbReference>
<evidence type="ECO:0000313" key="2">
    <source>
        <dbReference type="EMBL" id="MBE1610688.1"/>
    </source>
</evidence>
<dbReference type="GO" id="GO:0016747">
    <property type="term" value="F:acyltransferase activity, transferring groups other than amino-acyl groups"/>
    <property type="evidence" value="ECO:0007669"/>
    <property type="project" value="InterPro"/>
</dbReference>
<accession>A0A927N488</accession>
<dbReference type="Gene3D" id="3.40.630.30">
    <property type="match status" value="1"/>
</dbReference>
<gene>
    <name evidence="2" type="ORF">HEB94_007536</name>
</gene>
<sequence>MSDVVALVRVTDRHKPVLANLLQFYLHDFSEFCELELSPHGTYTYNYLDHYFVEVGHEPLFVTAGGQIAGFALMRHHADDRMNQVAEFFVLRAHRRRGVGRAAAHALLRRYPGAWRLEFFDRNAPARRFWPQVVAEVATGPVEVRQLRPRQVDQTCTQLLFRVGPPVPLEAVGTQSESRSGRV</sequence>
<dbReference type="EMBL" id="JADBEM010000001">
    <property type="protein sequence ID" value="MBE1610688.1"/>
    <property type="molecule type" value="Genomic_DNA"/>
</dbReference>
<dbReference type="SUPFAM" id="SSF55729">
    <property type="entry name" value="Acyl-CoA N-acyltransferases (Nat)"/>
    <property type="match status" value="1"/>
</dbReference>
<dbReference type="PROSITE" id="PS51186">
    <property type="entry name" value="GNAT"/>
    <property type="match status" value="1"/>
</dbReference>